<sequence>MPRTRGDARGAD</sequence>
<proteinExistence type="predicted"/>
<evidence type="ECO:0000313" key="2">
    <source>
        <dbReference type="Proteomes" id="UP000032180"/>
    </source>
</evidence>
<protein>
    <submittedName>
        <fullName evidence="1">Uncharacterized protein</fullName>
    </submittedName>
</protein>
<organism evidence="1 2">
    <name type="scientific">Leersia perrieri</name>
    <dbReference type="NCBI Taxonomy" id="77586"/>
    <lineage>
        <taxon>Eukaryota</taxon>
        <taxon>Viridiplantae</taxon>
        <taxon>Streptophyta</taxon>
        <taxon>Embryophyta</taxon>
        <taxon>Tracheophyta</taxon>
        <taxon>Spermatophyta</taxon>
        <taxon>Magnoliopsida</taxon>
        <taxon>Liliopsida</taxon>
        <taxon>Poales</taxon>
        <taxon>Poaceae</taxon>
        <taxon>BOP clade</taxon>
        <taxon>Oryzoideae</taxon>
        <taxon>Oryzeae</taxon>
        <taxon>Oryzinae</taxon>
        <taxon>Leersia</taxon>
    </lineage>
</organism>
<dbReference type="Proteomes" id="UP000032180">
    <property type="component" value="Chromosome 9"/>
</dbReference>
<dbReference type="EnsemblPlants" id="LPERR09G03240.1">
    <property type="protein sequence ID" value="LPERR09G03240.1"/>
    <property type="gene ID" value="LPERR09G03240"/>
</dbReference>
<dbReference type="Gramene" id="LPERR09G03240.1">
    <property type="protein sequence ID" value="LPERR09G03240.1"/>
    <property type="gene ID" value="LPERR09G03240"/>
</dbReference>
<keyword evidence="2" id="KW-1185">Reference proteome</keyword>
<evidence type="ECO:0000313" key="1">
    <source>
        <dbReference type="EnsemblPlants" id="LPERR09G03240.1"/>
    </source>
</evidence>
<reference evidence="2" key="2">
    <citation type="submission" date="2013-12" db="EMBL/GenBank/DDBJ databases">
        <authorList>
            <person name="Yu Y."/>
            <person name="Lee S."/>
            <person name="de Baynast K."/>
            <person name="Wissotski M."/>
            <person name="Liu L."/>
            <person name="Talag J."/>
            <person name="Goicoechea J."/>
            <person name="Angelova A."/>
            <person name="Jetty R."/>
            <person name="Kudrna D."/>
            <person name="Golser W."/>
            <person name="Rivera L."/>
            <person name="Zhang J."/>
            <person name="Wing R."/>
        </authorList>
    </citation>
    <scope>NUCLEOTIDE SEQUENCE</scope>
</reference>
<reference evidence="1" key="3">
    <citation type="submission" date="2015-04" db="UniProtKB">
        <authorList>
            <consortium name="EnsemblPlants"/>
        </authorList>
    </citation>
    <scope>IDENTIFICATION</scope>
</reference>
<reference evidence="1 2" key="1">
    <citation type="submission" date="2012-08" db="EMBL/GenBank/DDBJ databases">
        <title>Oryza genome evolution.</title>
        <authorList>
            <person name="Wing R.A."/>
        </authorList>
    </citation>
    <scope>NUCLEOTIDE SEQUENCE</scope>
</reference>
<accession>A0A0D9XC90</accession>
<name>A0A0D9XC90_9ORYZ</name>
<dbReference type="HOGENOM" id="CLU_3436792_0_0_1"/>